<sequence>MKKQCGFWVVLTLGCAHVLAGQMDETNDNKTGLIRADGSSPFQNPVLDEDKFFLNWLQNVLGYKPSIATTTRRTPIESMTSTTNIPNVASKCPTCYCGIANKMTRIVGGHETEVNEYPWVALLMYKGRFYCGASVINSKYVLTAAHCVERFQKTYISVRILEHDRNSPNETFTQDFKAKEILKHQGYSTANYDNDIALIKIDGEIVFDNKIKPVCLAEKSKTFSGEMGIVTGWGAIEEGGPVSTTLREVAVPILSNVECRATRYPARKITDNMICAGYKEGQKDSCQGDSGGPLHVMSDGSHRIVGVVSWGEGCAQPGFPGVYSRVNRFITWIARNTVDACYCTEARNSKL</sequence>
<evidence type="ECO:0000313" key="1">
    <source>
        <dbReference type="EMBL" id="KAJ8687239.1"/>
    </source>
</evidence>
<accession>A0ACC2PVC2</accession>
<comment type="caution">
    <text evidence="1">The sequence shown here is derived from an EMBL/GenBank/DDBJ whole genome shotgun (WGS) entry which is preliminary data.</text>
</comment>
<reference evidence="1" key="1">
    <citation type="submission" date="2023-04" db="EMBL/GenBank/DDBJ databases">
        <title>A chromosome-level genome assembly of the parasitoid wasp Eretmocerus hayati.</title>
        <authorList>
            <person name="Zhong Y."/>
            <person name="Liu S."/>
            <person name="Liu Y."/>
        </authorList>
    </citation>
    <scope>NUCLEOTIDE SEQUENCE</scope>
    <source>
        <strain evidence="1">ZJU_SS_LIU_2023</strain>
    </source>
</reference>
<gene>
    <name evidence="1" type="ORF">QAD02_023033</name>
</gene>
<organism evidence="1 2">
    <name type="scientific">Eretmocerus hayati</name>
    <dbReference type="NCBI Taxonomy" id="131215"/>
    <lineage>
        <taxon>Eukaryota</taxon>
        <taxon>Metazoa</taxon>
        <taxon>Ecdysozoa</taxon>
        <taxon>Arthropoda</taxon>
        <taxon>Hexapoda</taxon>
        <taxon>Insecta</taxon>
        <taxon>Pterygota</taxon>
        <taxon>Neoptera</taxon>
        <taxon>Endopterygota</taxon>
        <taxon>Hymenoptera</taxon>
        <taxon>Apocrita</taxon>
        <taxon>Proctotrupomorpha</taxon>
        <taxon>Chalcidoidea</taxon>
        <taxon>Aphelinidae</taxon>
        <taxon>Aphelininae</taxon>
        <taxon>Eretmocerus</taxon>
    </lineage>
</organism>
<evidence type="ECO:0000313" key="2">
    <source>
        <dbReference type="Proteomes" id="UP001239111"/>
    </source>
</evidence>
<protein>
    <submittedName>
        <fullName evidence="1">Uncharacterized protein</fullName>
    </submittedName>
</protein>
<dbReference type="EMBL" id="CM056741">
    <property type="protein sequence ID" value="KAJ8687239.1"/>
    <property type="molecule type" value="Genomic_DNA"/>
</dbReference>
<keyword evidence="2" id="KW-1185">Reference proteome</keyword>
<proteinExistence type="predicted"/>
<dbReference type="Proteomes" id="UP001239111">
    <property type="component" value="Chromosome 1"/>
</dbReference>
<name>A0ACC2PVC2_9HYME</name>